<keyword evidence="1" id="KW-0472">Membrane</keyword>
<dbReference type="EnsemblPlants" id="MELO3C031877.2.1">
    <property type="protein sequence ID" value="MELO3C031877.2.1"/>
    <property type="gene ID" value="MELO3C031877.2"/>
</dbReference>
<proteinExistence type="predicted"/>
<evidence type="ECO:0000313" key="2">
    <source>
        <dbReference type="EnsemblPlants" id="MELO3C031877.2.1"/>
    </source>
</evidence>
<sequence>WCSLSFASRCRLFCLSVVSSLLVFIVAHCSWLRVLFVVARKPPPRVLFVTHDLSTVIHDL</sequence>
<keyword evidence="1" id="KW-1133">Transmembrane helix</keyword>
<feature type="transmembrane region" description="Helical" evidence="1">
    <location>
        <begin position="12"/>
        <end position="39"/>
    </location>
</feature>
<organism evidence="2">
    <name type="scientific">Cucumis melo</name>
    <name type="common">Muskmelon</name>
    <dbReference type="NCBI Taxonomy" id="3656"/>
    <lineage>
        <taxon>Eukaryota</taxon>
        <taxon>Viridiplantae</taxon>
        <taxon>Streptophyta</taxon>
        <taxon>Embryophyta</taxon>
        <taxon>Tracheophyta</taxon>
        <taxon>Spermatophyta</taxon>
        <taxon>Magnoliopsida</taxon>
        <taxon>eudicotyledons</taxon>
        <taxon>Gunneridae</taxon>
        <taxon>Pentapetalae</taxon>
        <taxon>rosids</taxon>
        <taxon>fabids</taxon>
        <taxon>Cucurbitales</taxon>
        <taxon>Cucurbitaceae</taxon>
        <taxon>Benincaseae</taxon>
        <taxon>Cucumis</taxon>
    </lineage>
</organism>
<name>A0A9I9ECG8_CUCME</name>
<protein>
    <submittedName>
        <fullName evidence="2">Uncharacterized protein</fullName>
    </submittedName>
</protein>
<reference evidence="2" key="1">
    <citation type="submission" date="2023-03" db="UniProtKB">
        <authorList>
            <consortium name="EnsemblPlants"/>
        </authorList>
    </citation>
    <scope>IDENTIFICATION</scope>
</reference>
<accession>A0A9I9ECG8</accession>
<keyword evidence="1" id="KW-0812">Transmembrane</keyword>
<evidence type="ECO:0000256" key="1">
    <source>
        <dbReference type="SAM" id="Phobius"/>
    </source>
</evidence>
<dbReference type="Gramene" id="MELO3C031877.2.1">
    <property type="protein sequence ID" value="MELO3C031877.2.1"/>
    <property type="gene ID" value="MELO3C031877.2"/>
</dbReference>
<dbReference type="AlphaFoldDB" id="A0A9I9ECG8"/>